<dbReference type="Proteomes" id="UP001064048">
    <property type="component" value="Chromosome 7"/>
</dbReference>
<feature type="non-terminal residue" evidence="1">
    <location>
        <position position="1"/>
    </location>
</feature>
<evidence type="ECO:0000313" key="1">
    <source>
        <dbReference type="EMBL" id="KAI8431928.1"/>
    </source>
</evidence>
<dbReference type="EMBL" id="CM046107">
    <property type="protein sequence ID" value="KAI8431928.1"/>
    <property type="molecule type" value="Genomic_DNA"/>
</dbReference>
<proteinExistence type="predicted"/>
<comment type="caution">
    <text evidence="1">The sequence shown here is derived from an EMBL/GenBank/DDBJ whole genome shotgun (WGS) entry which is preliminary data.</text>
</comment>
<protein>
    <submittedName>
        <fullName evidence="1">Uncharacterized protein</fullName>
    </submittedName>
</protein>
<accession>A0ACC0K698</accession>
<keyword evidence="2" id="KW-1185">Reference proteome</keyword>
<organism evidence="1 2">
    <name type="scientific">Choristoneura fumiferana</name>
    <name type="common">Spruce budworm moth</name>
    <name type="synonym">Archips fumiferana</name>
    <dbReference type="NCBI Taxonomy" id="7141"/>
    <lineage>
        <taxon>Eukaryota</taxon>
        <taxon>Metazoa</taxon>
        <taxon>Ecdysozoa</taxon>
        <taxon>Arthropoda</taxon>
        <taxon>Hexapoda</taxon>
        <taxon>Insecta</taxon>
        <taxon>Pterygota</taxon>
        <taxon>Neoptera</taxon>
        <taxon>Endopterygota</taxon>
        <taxon>Lepidoptera</taxon>
        <taxon>Glossata</taxon>
        <taxon>Ditrysia</taxon>
        <taxon>Tortricoidea</taxon>
        <taxon>Tortricidae</taxon>
        <taxon>Tortricinae</taxon>
        <taxon>Choristoneura</taxon>
    </lineage>
</organism>
<name>A0ACC0K698_CHOFU</name>
<sequence>LAKAQRIYLGTVYRSPNSDIKSFLNHLESFLHKINIKHNSIICGDFNIDLKERTNIVTDFLQVFLEHNLTPTIHEYTRITETSNTLVDNIFSSTTGIGSQFNADLTNGSIIENSFRSFFSNNGQTMNYDLSEAMQMLNQSYGIPAITNNPEALAALQMEYQNLMIDFQNKLQAKLNGEKSSRPADPVDPSTVSLSGLQQQISTLAAISPHALFVDQDERTKHLPLITRSKLVILHNGSRPDFVIRLANQLLTPSVAQMLPRNTVFKFALSLTLSNTEVTLASSSEKRLCNETRTDKWLGIQSHSKVAIPVKTKGSRHVSSPEIINAIMFVQYGVGAACICVTMCGFVLPDLKIETFIFMVGYFFVMNLQVFVPSWLGTQLRFESQELMVAAYKSDWIPRSKSYRQSIKLFLERAKHPVVITGLKIFPLSLATYISVMKMAYSCFTLVRFIKDRQEH</sequence>
<gene>
    <name evidence="1" type="ORF">MSG28_004467</name>
</gene>
<evidence type="ECO:0000313" key="2">
    <source>
        <dbReference type="Proteomes" id="UP001064048"/>
    </source>
</evidence>
<reference evidence="1 2" key="1">
    <citation type="journal article" date="2022" name="Genome Biol. Evol.">
        <title>The Spruce Budworm Genome: Reconstructing the Evolutionary History of Antifreeze Proteins.</title>
        <authorList>
            <person name="Beliveau C."/>
            <person name="Gagne P."/>
            <person name="Picq S."/>
            <person name="Vernygora O."/>
            <person name="Keeling C.I."/>
            <person name="Pinkney K."/>
            <person name="Doucet D."/>
            <person name="Wen F."/>
            <person name="Johnston J.S."/>
            <person name="Maaroufi H."/>
            <person name="Boyle B."/>
            <person name="Laroche J."/>
            <person name="Dewar K."/>
            <person name="Juretic N."/>
            <person name="Blackburn G."/>
            <person name="Nisole A."/>
            <person name="Brunet B."/>
            <person name="Brandao M."/>
            <person name="Lumley L."/>
            <person name="Duan J."/>
            <person name="Quan G."/>
            <person name="Lucarotti C.J."/>
            <person name="Roe A.D."/>
            <person name="Sperling F.A.H."/>
            <person name="Levesque R.C."/>
            <person name="Cusson M."/>
        </authorList>
    </citation>
    <scope>NUCLEOTIDE SEQUENCE [LARGE SCALE GENOMIC DNA]</scope>
    <source>
        <strain evidence="1">Glfc:IPQL:Cfum</strain>
    </source>
</reference>